<reference evidence="1 2" key="1">
    <citation type="submission" date="2018-08" db="EMBL/GenBank/DDBJ databases">
        <title>A genome reference for cultivated species of the human gut microbiota.</title>
        <authorList>
            <person name="Zou Y."/>
            <person name="Xue W."/>
            <person name="Luo G."/>
        </authorList>
    </citation>
    <scope>NUCLEOTIDE SEQUENCE [LARGE SCALE GENOMIC DNA]</scope>
    <source>
        <strain evidence="1 2">AF36-11AT</strain>
    </source>
</reference>
<dbReference type="AlphaFoldDB" id="A0A3E2TEQ8"/>
<sequence length="161" mass="18374">MNGCTAYMDTPNGERIELPATMPDVEEVPGPLSDEEKALIEMLENEFETFVAEFYTGRPLWKRRNLNIPERWEVVQDKRRCTSPLGKCSYLHKARKVKSLARSIHTRIAPHRGAKKGDVEQCKRTFKITDARCAPCNGYNTECEHYEKNDAADTKHSSSLA</sequence>
<gene>
    <name evidence="1" type="ORF">DWZ89_02540</name>
</gene>
<dbReference type="EMBL" id="QVEQ01000001">
    <property type="protein sequence ID" value="RGB73684.1"/>
    <property type="molecule type" value="Genomic_DNA"/>
</dbReference>
<dbReference type="Proteomes" id="UP000261140">
    <property type="component" value="Unassembled WGS sequence"/>
</dbReference>
<evidence type="ECO:0000313" key="1">
    <source>
        <dbReference type="EMBL" id="RGB73684.1"/>
    </source>
</evidence>
<name>A0A3E2TEQ8_9FIRM</name>
<protein>
    <submittedName>
        <fullName evidence="1">Uncharacterized protein</fullName>
    </submittedName>
</protein>
<organism evidence="1 2">
    <name type="scientific">Faecalibacterium prausnitzii</name>
    <dbReference type="NCBI Taxonomy" id="853"/>
    <lineage>
        <taxon>Bacteria</taxon>
        <taxon>Bacillati</taxon>
        <taxon>Bacillota</taxon>
        <taxon>Clostridia</taxon>
        <taxon>Eubacteriales</taxon>
        <taxon>Oscillospiraceae</taxon>
        <taxon>Faecalibacterium</taxon>
    </lineage>
</organism>
<comment type="caution">
    <text evidence="1">The sequence shown here is derived from an EMBL/GenBank/DDBJ whole genome shotgun (WGS) entry which is preliminary data.</text>
</comment>
<evidence type="ECO:0000313" key="2">
    <source>
        <dbReference type="Proteomes" id="UP000261140"/>
    </source>
</evidence>
<proteinExistence type="predicted"/>
<accession>A0A3E2TEQ8</accession>